<sequence>MCVAGPSPTVQKLDRVIDVKNSIEAVVFDLDGVIIDTEEVWEEVRRGYVAEHGREFLPDSQDRMMGMSTGEWSAHLADEVGVPRTAEEVAADVLGRMAGRYREDLPLIPGSVETVRALAARYRLALASSSARILIDQVLATAGLTDVFEVTLSTEEVPRGKPAPDVYLTAVAKLGLTPGVCAAVEDSSNGLRSAAAAGLTVVAVPHGVYPPAEDALAGAHLVVKAITEVTPEKISSL</sequence>
<dbReference type="NCBIfam" id="TIGR01509">
    <property type="entry name" value="HAD-SF-IA-v3"/>
    <property type="match status" value="1"/>
</dbReference>
<dbReference type="Gene3D" id="3.40.50.1000">
    <property type="entry name" value="HAD superfamily/HAD-like"/>
    <property type="match status" value="1"/>
</dbReference>
<gene>
    <name evidence="1" type="ORF">BC793_102300</name>
</gene>
<dbReference type="InterPro" id="IPR006439">
    <property type="entry name" value="HAD-SF_hydro_IA"/>
</dbReference>
<dbReference type="InterPro" id="IPR036412">
    <property type="entry name" value="HAD-like_sf"/>
</dbReference>
<dbReference type="SFLD" id="SFLDG01129">
    <property type="entry name" value="C1.5:_HAD__Beta-PGM__Phosphata"/>
    <property type="match status" value="1"/>
</dbReference>
<reference evidence="1 2" key="1">
    <citation type="submission" date="2018-05" db="EMBL/GenBank/DDBJ databases">
        <title>Genomic Encyclopedia of Archaeal and Bacterial Type Strains, Phase II (KMG-II): from individual species to whole genera.</title>
        <authorList>
            <person name="Goeker M."/>
        </authorList>
    </citation>
    <scope>NUCLEOTIDE SEQUENCE [LARGE SCALE GENOMIC DNA]</scope>
    <source>
        <strain evidence="1 2">DSM 45184</strain>
    </source>
</reference>
<dbReference type="EMBL" id="QGGR01000002">
    <property type="protein sequence ID" value="PWK51272.1"/>
    <property type="molecule type" value="Genomic_DNA"/>
</dbReference>
<evidence type="ECO:0000313" key="2">
    <source>
        <dbReference type="Proteomes" id="UP000245697"/>
    </source>
</evidence>
<dbReference type="Proteomes" id="UP000245697">
    <property type="component" value="Unassembled WGS sequence"/>
</dbReference>
<dbReference type="SFLD" id="SFLDG01135">
    <property type="entry name" value="C1.5.6:_HAD__Beta-PGM__Phospha"/>
    <property type="match status" value="1"/>
</dbReference>
<comment type="caution">
    <text evidence="1">The sequence shown here is derived from an EMBL/GenBank/DDBJ whole genome shotgun (WGS) entry which is preliminary data.</text>
</comment>
<evidence type="ECO:0000313" key="1">
    <source>
        <dbReference type="EMBL" id="PWK51272.1"/>
    </source>
</evidence>
<proteinExistence type="predicted"/>
<protein>
    <submittedName>
        <fullName evidence="1">HAD superfamily hydrolase (TIGR01509 family)</fullName>
    </submittedName>
</protein>
<dbReference type="PRINTS" id="PR00413">
    <property type="entry name" value="HADHALOGNASE"/>
</dbReference>
<dbReference type="AlphaFoldDB" id="A0A316FSR6"/>
<dbReference type="SUPFAM" id="SSF56784">
    <property type="entry name" value="HAD-like"/>
    <property type="match status" value="1"/>
</dbReference>
<dbReference type="Pfam" id="PF00702">
    <property type="entry name" value="Hydrolase"/>
    <property type="match status" value="1"/>
</dbReference>
<dbReference type="InterPro" id="IPR023198">
    <property type="entry name" value="PGP-like_dom2"/>
</dbReference>
<keyword evidence="1" id="KW-0378">Hydrolase</keyword>
<dbReference type="GO" id="GO:0016787">
    <property type="term" value="F:hydrolase activity"/>
    <property type="evidence" value="ECO:0007669"/>
    <property type="project" value="UniProtKB-KW"/>
</dbReference>
<dbReference type="Gene3D" id="1.10.150.240">
    <property type="entry name" value="Putative phosphatase, domain 2"/>
    <property type="match status" value="1"/>
</dbReference>
<dbReference type="InterPro" id="IPR023214">
    <property type="entry name" value="HAD_sf"/>
</dbReference>
<accession>A0A316FSR6</accession>
<dbReference type="SFLD" id="SFLDS00003">
    <property type="entry name" value="Haloacid_Dehalogenase"/>
    <property type="match status" value="1"/>
</dbReference>
<organism evidence="1 2">
    <name type="scientific">Actinoplanes xinjiangensis</name>
    <dbReference type="NCBI Taxonomy" id="512350"/>
    <lineage>
        <taxon>Bacteria</taxon>
        <taxon>Bacillati</taxon>
        <taxon>Actinomycetota</taxon>
        <taxon>Actinomycetes</taxon>
        <taxon>Micromonosporales</taxon>
        <taxon>Micromonosporaceae</taxon>
        <taxon>Actinoplanes</taxon>
    </lineage>
</organism>
<name>A0A316FSR6_9ACTN</name>
<dbReference type="PANTHER" id="PTHR18901:SF38">
    <property type="entry name" value="PSEUDOURIDINE-5'-PHOSPHATASE"/>
    <property type="match status" value="1"/>
</dbReference>
<dbReference type="PANTHER" id="PTHR18901">
    <property type="entry name" value="2-DEOXYGLUCOSE-6-PHOSPHATE PHOSPHATASE 2"/>
    <property type="match status" value="1"/>
</dbReference>
<keyword evidence="2" id="KW-1185">Reference proteome</keyword>